<dbReference type="PANTHER" id="PTHR43297:SF14">
    <property type="entry name" value="ATPASE AAA-TYPE CORE DOMAIN-CONTAINING PROTEIN"/>
    <property type="match status" value="1"/>
</dbReference>
<feature type="domain" description="ABC transporter" evidence="10">
    <location>
        <begin position="2"/>
        <end position="250"/>
    </location>
</feature>
<dbReference type="STRING" id="1429043.X474_07080"/>
<evidence type="ECO:0000256" key="8">
    <source>
        <dbReference type="ARBA" id="ARBA00022967"/>
    </source>
</evidence>
<dbReference type="PROSITE" id="PS50893">
    <property type="entry name" value="ABC_TRANSPORTER_2"/>
    <property type="match status" value="1"/>
</dbReference>
<keyword evidence="8" id="KW-1278">Translocase</keyword>
<dbReference type="EMBL" id="AZAC01000008">
    <property type="protein sequence ID" value="KIX14904.1"/>
    <property type="molecule type" value="Genomic_DNA"/>
</dbReference>
<dbReference type="PROSITE" id="PS00211">
    <property type="entry name" value="ABC_TRANSPORTER_1"/>
    <property type="match status" value="1"/>
</dbReference>
<organism evidence="11 12">
    <name type="scientific">Dethiosulfatarculus sandiegensis</name>
    <dbReference type="NCBI Taxonomy" id="1429043"/>
    <lineage>
        <taxon>Bacteria</taxon>
        <taxon>Pseudomonadati</taxon>
        <taxon>Thermodesulfobacteriota</taxon>
        <taxon>Desulfarculia</taxon>
        <taxon>Desulfarculales</taxon>
        <taxon>Desulfarculaceae</taxon>
        <taxon>Dethiosulfatarculus</taxon>
    </lineage>
</organism>
<dbReference type="InterPro" id="IPR017871">
    <property type="entry name" value="ABC_transporter-like_CS"/>
</dbReference>
<evidence type="ECO:0000313" key="12">
    <source>
        <dbReference type="Proteomes" id="UP000032233"/>
    </source>
</evidence>
<evidence type="ECO:0000313" key="11">
    <source>
        <dbReference type="EMBL" id="KIX14904.1"/>
    </source>
</evidence>
<evidence type="ECO:0000256" key="3">
    <source>
        <dbReference type="ARBA" id="ARBA00022448"/>
    </source>
</evidence>
<evidence type="ECO:0000259" key="10">
    <source>
        <dbReference type="PROSITE" id="PS50893"/>
    </source>
</evidence>
<evidence type="ECO:0000256" key="2">
    <source>
        <dbReference type="ARBA" id="ARBA00005417"/>
    </source>
</evidence>
<dbReference type="SUPFAM" id="SSF52540">
    <property type="entry name" value="P-loop containing nucleoside triphosphate hydrolases"/>
    <property type="match status" value="1"/>
</dbReference>
<accession>A0A0D2J9S5</accession>
<keyword evidence="4" id="KW-1003">Cell membrane</keyword>
<keyword evidence="5" id="KW-0997">Cell inner membrane</keyword>
<name>A0A0D2J9S5_9BACT</name>
<dbReference type="SMART" id="SM00382">
    <property type="entry name" value="AAA"/>
    <property type="match status" value="1"/>
</dbReference>
<dbReference type="GO" id="GO:0016887">
    <property type="term" value="F:ATP hydrolysis activity"/>
    <property type="evidence" value="ECO:0007669"/>
    <property type="project" value="InterPro"/>
</dbReference>
<evidence type="ECO:0000256" key="6">
    <source>
        <dbReference type="ARBA" id="ARBA00022741"/>
    </source>
</evidence>
<dbReference type="InterPro" id="IPR003593">
    <property type="entry name" value="AAA+_ATPase"/>
</dbReference>
<evidence type="ECO:0000256" key="1">
    <source>
        <dbReference type="ARBA" id="ARBA00004417"/>
    </source>
</evidence>
<keyword evidence="6" id="KW-0547">Nucleotide-binding</keyword>
<dbReference type="InterPro" id="IPR003439">
    <property type="entry name" value="ABC_transporter-like_ATP-bd"/>
</dbReference>
<gene>
    <name evidence="11" type="ORF">X474_07080</name>
</gene>
<keyword evidence="7" id="KW-0067">ATP-binding</keyword>
<evidence type="ECO:0000256" key="5">
    <source>
        <dbReference type="ARBA" id="ARBA00022519"/>
    </source>
</evidence>
<keyword evidence="3" id="KW-0813">Transport</keyword>
<evidence type="ECO:0000256" key="9">
    <source>
        <dbReference type="ARBA" id="ARBA00023136"/>
    </source>
</evidence>
<comment type="caution">
    <text evidence="11">The sequence shown here is derived from an EMBL/GenBank/DDBJ whole genome shotgun (WGS) entry which is preliminary data.</text>
</comment>
<dbReference type="AlphaFoldDB" id="A0A0D2J9S5"/>
<dbReference type="Gene3D" id="3.40.50.300">
    <property type="entry name" value="P-loop containing nucleotide triphosphate hydrolases"/>
    <property type="match status" value="1"/>
</dbReference>
<dbReference type="InParanoid" id="A0A0D2J9S5"/>
<protein>
    <recommendedName>
        <fullName evidence="10">ABC transporter domain-containing protein</fullName>
    </recommendedName>
</protein>
<dbReference type="InterPro" id="IPR050388">
    <property type="entry name" value="ABC_Ni/Peptide_Import"/>
</dbReference>
<dbReference type="Pfam" id="PF00005">
    <property type="entry name" value="ABC_tran"/>
    <property type="match status" value="1"/>
</dbReference>
<sequence>MLKVCGLSVDSDRPPRGRRLLRGIDLTLENGGSLGLVGASGAGKSILSCALSGLLPRPVQISRGEVFWRGREVLLDNPKAWRRLRGREIFLVFQSPGSALNPNLRIGSQIREVLIKVIGLSAQKAGLMAVALLKQVDIPLDCLKHYPWQLSGGMRQRVLLALALALKPGLLIADEPTSGLDAVNREKVIGLLKELNRTVGTALIFISHDLRAVSEIADEIGVMDQGALCELNNTKSLFGNPQHAKTRRLLAGLDRLDQIYDNASS</sequence>
<dbReference type="InterPro" id="IPR027417">
    <property type="entry name" value="P-loop_NTPase"/>
</dbReference>
<keyword evidence="12" id="KW-1185">Reference proteome</keyword>
<evidence type="ECO:0000256" key="4">
    <source>
        <dbReference type="ARBA" id="ARBA00022475"/>
    </source>
</evidence>
<dbReference type="Proteomes" id="UP000032233">
    <property type="component" value="Unassembled WGS sequence"/>
</dbReference>
<comment type="similarity">
    <text evidence="2">Belongs to the ABC transporter superfamily.</text>
</comment>
<dbReference type="PANTHER" id="PTHR43297">
    <property type="entry name" value="OLIGOPEPTIDE TRANSPORT ATP-BINDING PROTEIN APPD"/>
    <property type="match status" value="1"/>
</dbReference>
<comment type="subcellular location">
    <subcellularLocation>
        <location evidence="1">Cell inner membrane</location>
        <topology evidence="1">Peripheral membrane protein</topology>
    </subcellularLocation>
</comment>
<reference evidence="11 12" key="1">
    <citation type="submission" date="2013-11" db="EMBL/GenBank/DDBJ databases">
        <title>Metagenomic analysis of a methanogenic consortium involved in long chain n-alkane degradation.</title>
        <authorList>
            <person name="Davidova I.A."/>
            <person name="Callaghan A.V."/>
            <person name="Wawrik B."/>
            <person name="Pruitt S."/>
            <person name="Marks C."/>
            <person name="Duncan K.E."/>
            <person name="Suflita J.M."/>
        </authorList>
    </citation>
    <scope>NUCLEOTIDE SEQUENCE [LARGE SCALE GENOMIC DNA]</scope>
    <source>
        <strain evidence="11 12">SPR</strain>
    </source>
</reference>
<dbReference type="GO" id="GO:0005886">
    <property type="term" value="C:plasma membrane"/>
    <property type="evidence" value="ECO:0007669"/>
    <property type="project" value="UniProtKB-SubCell"/>
</dbReference>
<evidence type="ECO:0000256" key="7">
    <source>
        <dbReference type="ARBA" id="ARBA00022840"/>
    </source>
</evidence>
<dbReference type="GO" id="GO:0005524">
    <property type="term" value="F:ATP binding"/>
    <property type="evidence" value="ECO:0007669"/>
    <property type="project" value="UniProtKB-KW"/>
</dbReference>
<proteinExistence type="inferred from homology"/>
<keyword evidence="9" id="KW-0472">Membrane</keyword>